<name>A0AAD6P6U1_9ROSI</name>
<proteinExistence type="predicted"/>
<feature type="region of interest" description="Disordered" evidence="2">
    <location>
        <begin position="414"/>
        <end position="439"/>
    </location>
</feature>
<dbReference type="AlphaFoldDB" id="A0AAD6P6U1"/>
<organism evidence="3 4">
    <name type="scientific">Salix udensis</name>
    <dbReference type="NCBI Taxonomy" id="889485"/>
    <lineage>
        <taxon>Eukaryota</taxon>
        <taxon>Viridiplantae</taxon>
        <taxon>Streptophyta</taxon>
        <taxon>Embryophyta</taxon>
        <taxon>Tracheophyta</taxon>
        <taxon>Spermatophyta</taxon>
        <taxon>Magnoliopsida</taxon>
        <taxon>eudicotyledons</taxon>
        <taxon>Gunneridae</taxon>
        <taxon>Pentapetalae</taxon>
        <taxon>rosids</taxon>
        <taxon>fabids</taxon>
        <taxon>Malpighiales</taxon>
        <taxon>Salicaceae</taxon>
        <taxon>Saliceae</taxon>
        <taxon>Salix</taxon>
    </lineage>
</organism>
<feature type="region of interest" description="Disordered" evidence="2">
    <location>
        <begin position="569"/>
        <end position="590"/>
    </location>
</feature>
<reference evidence="3 4" key="1">
    <citation type="journal article" date="2023" name="Int. J. Mol. Sci.">
        <title>De Novo Assembly and Annotation of 11 Diverse Shrub Willow (Salix) Genomes Reveals Novel Gene Organization in Sex-Linked Regions.</title>
        <authorList>
            <person name="Hyden B."/>
            <person name="Feng K."/>
            <person name="Yates T.B."/>
            <person name="Jawdy S."/>
            <person name="Cereghino C."/>
            <person name="Smart L.B."/>
            <person name="Muchero W."/>
        </authorList>
    </citation>
    <scope>NUCLEOTIDE SEQUENCE [LARGE SCALE GENOMIC DNA]</scope>
    <source>
        <tissue evidence="3">Shoot tip</tissue>
    </source>
</reference>
<evidence type="ECO:0008006" key="5">
    <source>
        <dbReference type="Google" id="ProtNLM"/>
    </source>
</evidence>
<feature type="compositionally biased region" description="Basic and acidic residues" evidence="2">
    <location>
        <begin position="414"/>
        <end position="436"/>
    </location>
</feature>
<keyword evidence="1" id="KW-0175">Coiled coil</keyword>
<dbReference type="EMBL" id="JAPFFJ010000010">
    <property type="protein sequence ID" value="KAJ6418018.1"/>
    <property type="molecule type" value="Genomic_DNA"/>
</dbReference>
<evidence type="ECO:0000313" key="4">
    <source>
        <dbReference type="Proteomes" id="UP001162972"/>
    </source>
</evidence>
<evidence type="ECO:0000256" key="1">
    <source>
        <dbReference type="SAM" id="Coils"/>
    </source>
</evidence>
<keyword evidence="4" id="KW-1185">Reference proteome</keyword>
<dbReference type="PANTHER" id="PTHR31762">
    <property type="entry name" value="FAS-BINDING FACTOR-LIKE PROTEIN"/>
    <property type="match status" value="1"/>
</dbReference>
<dbReference type="Proteomes" id="UP001162972">
    <property type="component" value="Chromosome 12"/>
</dbReference>
<feature type="compositionally biased region" description="Low complexity" evidence="2">
    <location>
        <begin position="55"/>
        <end position="69"/>
    </location>
</feature>
<feature type="compositionally biased region" description="Low complexity" evidence="2">
    <location>
        <begin position="16"/>
        <end position="40"/>
    </location>
</feature>
<dbReference type="PANTHER" id="PTHR31762:SF4">
    <property type="entry name" value="COILED-COIL DOMAIN-CONTAINING PROTEIN SCD2"/>
    <property type="match status" value="1"/>
</dbReference>
<evidence type="ECO:0000256" key="2">
    <source>
        <dbReference type="SAM" id="MobiDB-lite"/>
    </source>
</evidence>
<dbReference type="InterPro" id="IPR040321">
    <property type="entry name" value="SCD2-like"/>
</dbReference>
<feature type="coiled-coil region" evidence="1">
    <location>
        <begin position="199"/>
        <end position="310"/>
    </location>
</feature>
<protein>
    <recommendedName>
        <fullName evidence="5">Ripening-regulated protein</fullName>
    </recommendedName>
</protein>
<sequence>MDRRRTGSPGYTRQWSNDSRGSSNTGSSSPAPMSPAHPNSRLSSNMSTVKRTQNVAAKAAAQRLAQVMASSQTADDDEDDLDFRFPARPAAVPASSGFSSVNRRGSSNGVSVTGPNRSQSPALGRNFMENVPSVRSTSAGRPSMSVRAATVVPPSKQSLRTPISIPPIDPPSSTNRDHKRFTSDVGQLKLADSGDQREASALRDELDMLQEENEAILDKLRGAEEKREEAEARARELEKQVAALGEGVSLEAKLLSRKEAALRQREAALKAAKQSTDGRDEEVRTLRAELESLKDDTATAAEQLREAESETKALRMMTQRMILTQEEMEEVVLKRCWLARYWGLAVQHGLAVIQNSDAHPDPLDPFSSSLNLILSGIPGNPTFGICADLAVSKHEHWSSLAPLPFEVVISAGQKAKEESDRGGGDPDRSKPVRDLSDLTGEGNIESMLSVEMGLRELASLKVEDAVVLAMAQHRRPNMAGQSFSDSRPPEISEAEAEDVLFKEAWLTYYWRRALAHGVEEDIAEDQLQFWISRSGQPPTSHDAVDVERGILELRKLSIEQQLWEASRREIDHSSLAPGANHKRTDSELSS</sequence>
<gene>
    <name evidence="3" type="ORF">OIU84_001412</name>
</gene>
<comment type="caution">
    <text evidence="3">The sequence shown here is derived from an EMBL/GenBank/DDBJ whole genome shotgun (WGS) entry which is preliminary data.</text>
</comment>
<feature type="compositionally biased region" description="Low complexity" evidence="2">
    <location>
        <begin position="84"/>
        <end position="94"/>
    </location>
</feature>
<feature type="compositionally biased region" description="Polar residues" evidence="2">
    <location>
        <begin position="96"/>
        <end position="121"/>
    </location>
</feature>
<evidence type="ECO:0000313" key="3">
    <source>
        <dbReference type="EMBL" id="KAJ6418018.1"/>
    </source>
</evidence>
<dbReference type="GO" id="GO:0000911">
    <property type="term" value="P:cytokinesis by cell plate formation"/>
    <property type="evidence" value="ECO:0007669"/>
    <property type="project" value="InterPro"/>
</dbReference>
<accession>A0AAD6P6U1</accession>
<feature type="compositionally biased region" description="Polar residues" evidence="2">
    <location>
        <begin position="41"/>
        <end position="54"/>
    </location>
</feature>
<feature type="region of interest" description="Disordered" evidence="2">
    <location>
        <begin position="1"/>
        <end position="199"/>
    </location>
</feature>